<accession>A0A1Y0SVN2</accession>
<dbReference type="KEGG" id="vg:54980931"/>
<keyword evidence="3" id="KW-1185">Reference proteome</keyword>
<keyword evidence="1" id="KW-0175">Coiled coil</keyword>
<dbReference type="Proteomes" id="UP000226151">
    <property type="component" value="Genome"/>
</dbReference>
<reference evidence="3" key="1">
    <citation type="submission" date="2017-04" db="EMBL/GenBank/DDBJ databases">
        <title>Complete genome sequence of novel T7-like phage PHB02 against Capsular type A Pasteurella multocida.</title>
        <authorList>
            <person name="Chen B.Y."/>
            <person name="Wu B."/>
            <person name="Sun C.E."/>
            <person name="Song Y.J."/>
        </authorList>
    </citation>
    <scope>NUCLEOTIDE SEQUENCE [LARGE SCALE GENOMIC DNA]</scope>
</reference>
<dbReference type="RefSeq" id="YP_009790767.1">
    <property type="nucleotide sequence ID" value="NC_047831.1"/>
</dbReference>
<organism evidence="2 3">
    <name type="scientific">Pasteurella phage vB_PmuP_PHB02</name>
    <dbReference type="NCBI Taxonomy" id="2005054"/>
    <lineage>
        <taxon>Viruses</taxon>
        <taxon>Duplodnaviria</taxon>
        <taxon>Heunggongvirae</taxon>
        <taxon>Uroviricota</taxon>
        <taxon>Caudoviricetes</taxon>
        <taxon>Autographivirales</taxon>
        <taxon>Autotranscriptaviridae</taxon>
        <taxon>Studiervirinae</taxon>
        <taxon>Wuhanvirus</taxon>
        <taxon>Wuhanvirus PHB02</taxon>
    </lineage>
</organism>
<protein>
    <submittedName>
        <fullName evidence="2">Uncharacterized protein</fullName>
    </submittedName>
</protein>
<sequence length="99" mass="11163">MLKRLAKFLVKIAIALLVFAAKHNDRKARLKMNVIGRTEKLVEGLNDKLEADIKKLQARKEQLEAKLKAEKQETFDQANSYAEEAASLISSAQRLKGNL</sequence>
<dbReference type="GeneID" id="54980931"/>
<evidence type="ECO:0000256" key="1">
    <source>
        <dbReference type="SAM" id="Coils"/>
    </source>
</evidence>
<proteinExistence type="predicted"/>
<name>A0A1Y0SVN2_9CAUD</name>
<evidence type="ECO:0000313" key="2">
    <source>
        <dbReference type="EMBL" id="ARV77592.1"/>
    </source>
</evidence>
<feature type="coiled-coil region" evidence="1">
    <location>
        <begin position="39"/>
        <end position="73"/>
    </location>
</feature>
<dbReference type="EMBL" id="MF034659">
    <property type="protein sequence ID" value="ARV77592.1"/>
    <property type="molecule type" value="Genomic_DNA"/>
</dbReference>
<evidence type="ECO:0000313" key="3">
    <source>
        <dbReference type="Proteomes" id="UP000226151"/>
    </source>
</evidence>